<name>A0ABP8P646_9ACTN</name>
<sequence length="240" mass="24059">MPAALRVLARSALSEAVTVTDPAAWPAGIFTTADAERAALTSPSEKTPLMTEAPGAENRSVAWWATACDALTRAVAVTAAPGAALAAENDRRTLRDGVRWYGGAEFGGAGLTGGEDAGGGSLGGSLGSLGVLGVLVLPDGSGAGSSPAVGDESASAVAGVATAPSVMTVAAPIATKTGRAFDPDSTPAPPRPSPYAFGNRAYPRRSGPCEHGTDRWINHGAQPYQQVRNSPRALSPGLAE</sequence>
<gene>
    <name evidence="2" type="ORF">GCM10023191_000120</name>
</gene>
<evidence type="ECO:0000256" key="1">
    <source>
        <dbReference type="SAM" id="MobiDB-lite"/>
    </source>
</evidence>
<accession>A0ABP8P646</accession>
<evidence type="ECO:0000313" key="2">
    <source>
        <dbReference type="EMBL" id="GAA4481361.1"/>
    </source>
</evidence>
<proteinExistence type="predicted"/>
<keyword evidence="3" id="KW-1185">Reference proteome</keyword>
<dbReference type="EMBL" id="BAABHF010000002">
    <property type="protein sequence ID" value="GAA4481361.1"/>
    <property type="molecule type" value="Genomic_DNA"/>
</dbReference>
<comment type="caution">
    <text evidence="2">The sequence shown here is derived from an EMBL/GenBank/DDBJ whole genome shotgun (WGS) entry which is preliminary data.</text>
</comment>
<feature type="compositionally biased region" description="Basic and acidic residues" evidence="1">
    <location>
        <begin position="207"/>
        <end position="217"/>
    </location>
</feature>
<organism evidence="2 3">
    <name type="scientific">Actinoallomurus oryzae</name>
    <dbReference type="NCBI Taxonomy" id="502180"/>
    <lineage>
        <taxon>Bacteria</taxon>
        <taxon>Bacillati</taxon>
        <taxon>Actinomycetota</taxon>
        <taxon>Actinomycetes</taxon>
        <taxon>Streptosporangiales</taxon>
        <taxon>Thermomonosporaceae</taxon>
        <taxon>Actinoallomurus</taxon>
    </lineage>
</organism>
<evidence type="ECO:0000313" key="3">
    <source>
        <dbReference type="Proteomes" id="UP001500503"/>
    </source>
</evidence>
<feature type="region of interest" description="Disordered" evidence="1">
    <location>
        <begin position="178"/>
        <end position="240"/>
    </location>
</feature>
<reference evidence="3" key="1">
    <citation type="journal article" date="2019" name="Int. J. Syst. Evol. Microbiol.">
        <title>The Global Catalogue of Microorganisms (GCM) 10K type strain sequencing project: providing services to taxonomists for standard genome sequencing and annotation.</title>
        <authorList>
            <consortium name="The Broad Institute Genomics Platform"/>
            <consortium name="The Broad Institute Genome Sequencing Center for Infectious Disease"/>
            <person name="Wu L."/>
            <person name="Ma J."/>
        </authorList>
    </citation>
    <scope>NUCLEOTIDE SEQUENCE [LARGE SCALE GENOMIC DNA]</scope>
    <source>
        <strain evidence="3">JCM 17933</strain>
    </source>
</reference>
<protein>
    <submittedName>
        <fullName evidence="2">Uncharacterized protein</fullName>
    </submittedName>
</protein>
<dbReference type="Proteomes" id="UP001500503">
    <property type="component" value="Unassembled WGS sequence"/>
</dbReference>